<feature type="region of interest" description="Disordered" evidence="1">
    <location>
        <begin position="1"/>
        <end position="28"/>
    </location>
</feature>
<proteinExistence type="predicted"/>
<feature type="compositionally biased region" description="Low complexity" evidence="1">
    <location>
        <begin position="1340"/>
        <end position="1351"/>
    </location>
</feature>
<feature type="region of interest" description="Disordered" evidence="1">
    <location>
        <begin position="583"/>
        <end position="618"/>
    </location>
</feature>
<feature type="domain" description="BCAS3 WD40" evidence="3">
    <location>
        <begin position="77"/>
        <end position="337"/>
    </location>
</feature>
<evidence type="ECO:0000313" key="4">
    <source>
        <dbReference type="EnsemblMetazoa" id="AALB006911-PA"/>
    </source>
</evidence>
<feature type="compositionally biased region" description="Low complexity" evidence="1">
    <location>
        <begin position="1298"/>
        <end position="1325"/>
    </location>
</feature>
<feature type="region of interest" description="Disordered" evidence="1">
    <location>
        <begin position="1014"/>
        <end position="1055"/>
    </location>
</feature>
<feature type="region of interest" description="Disordered" evidence="1">
    <location>
        <begin position="652"/>
        <end position="705"/>
    </location>
</feature>
<dbReference type="Pfam" id="PF12490">
    <property type="entry name" value="BCAS3"/>
    <property type="match status" value="1"/>
</dbReference>
<feature type="compositionally biased region" description="Polar residues" evidence="1">
    <location>
        <begin position="1882"/>
        <end position="1894"/>
    </location>
</feature>
<dbReference type="VEuPathDB" id="VectorBase:AALB006911"/>
<feature type="domain" description="BCAS3" evidence="2">
    <location>
        <begin position="880"/>
        <end position="929"/>
    </location>
</feature>
<feature type="compositionally biased region" description="Low complexity" evidence="1">
    <location>
        <begin position="1044"/>
        <end position="1055"/>
    </location>
</feature>
<feature type="compositionally biased region" description="Low complexity" evidence="1">
    <location>
        <begin position="1959"/>
        <end position="1971"/>
    </location>
</feature>
<dbReference type="InterPro" id="IPR036322">
    <property type="entry name" value="WD40_repeat_dom_sf"/>
</dbReference>
<evidence type="ECO:0000256" key="1">
    <source>
        <dbReference type="SAM" id="MobiDB-lite"/>
    </source>
</evidence>
<feature type="compositionally biased region" description="Low complexity" evidence="1">
    <location>
        <begin position="1895"/>
        <end position="1904"/>
    </location>
</feature>
<sequence>MSAESHQQQQRMRLQPSGGTATTMMGGSGGGGGVVRCIPAIVPPQAVSDRSILDSVAGFISDVTLQSQTPLGDAKDHILWVRFESTADISDPSLGDDWELEGGIAPPLLLILGYVTGVQVWIVPANGEAIEVLSWRHGSVKCLRVLPTPNSSVFESSLPDPYTHKRPLIALCDSGAGFASSVGGAPGVGGGPLGAAGAGTGGNLNQYTAVNFISLKDGETVRTIKFKCPIVDILANRASIVVTFAERIAVFDARTLDDRLTVTTCHPSPGINPNPVALGPRWIAYAERRLIPSKRSSGGCEGDGVTSYTATVLNAAKSLGKGLRELGEQVAAGLTGGGSGHHSSSSGHHSSATGGGGGGGGGGIGGGGGGNSSGLAGAMGGGHGHHHHHHLHAMGSAGGDAASGSGGGVVGAIALGIGGGSDGNQQAGVVTVLDIKYPIKDISPTTGTPIASNGNDPIVAHFVAHSEALVALAFDAPGMLLLTADRRGHDFHVFRLHPHPSGASLAAVHHLYVLHRGDTTAKVQDVAFSLDSRWVAVSTLRGTTHVFPVTPYGGPAGVRTHGSPHVVNRLSRFHRSAGLSIDAMRSSSPVSHTLAGGGGGGGGGSGSGGGGESGLFAHHTPTATAYANPRTPPFPHPTTVQPLAQLRQPATLAGTVGGGGGGGGGSSGAGGGAGKGSGGLQGLHHHHHHRQRNSSSSSSDDPSVKPLRVCATFAKARSWLLDPPGCTMRDTPAHRIQRKPVDSLFILAAHGALIQYDLEPKHASGTPKEKICDDTPIELEVEPKAQWCLQRQEVGLATGGDLQPPLSLDNWLIRDRLLEEGLGGSGAGAGGGEGGSLDYDRMLHHHGVGSEQHHPQPHPHQHPHHHQHRGSTGSIHIGGDHDDRWLSQVEIITHAGPHRRLWMGPQFMFKTYNTPSGSPLSSIDIDAVEVCTTGAGGGVAVPGCTSTIAGRPARSNPMNMPLVGGGCYEHSPRLMNMNEFRHHENLDTEFSSLGPVESQLREDLADAMRESPLTTTRDATVGQPHQHQQPTHHHHHHYHHHHQQQQQQQLMSASNNAAVATTVATTGLSSVSSCSSTSIYSSTHSLSSICDQQLQHLQNAPQCQPHQSEPPQQQQGRGGGQPCCHYQQQQQQLNQELGVSSRPNSAASGRNVLPAAGITIAKVVNPLGTVTTISTTATGAAGAALGGCSATGPDSLESDEFMQECDEMYLHENCDEALFRPVVTVHAAGLTVHEVADRRAGGPRYRGSSLDRVGASGLDDVGSVVGEVDYDKRPVSQPASLIGRDLIVPVIEEKNLPQRTTTTTSSSSNKQHQQQHQQHNRTTTTIGGSVEAGGSSNRKPQQAPAVVVEVATKSKDSGVRTKNNERSSRVRQGKGGTGDWTPVDSADASGSDGGSSKRGGKSCVSEEFVNVELPVVTGAVPGSEQRDILPGSAGRGEVPSTEKATGSDRATKGRKDGSGGTMARHTEDGRGTRTNGKRGGGKQQQESKGGRNRKHEPLQMLPSEDVAEAIAACAIALPPLEALKIDDSELFGEEDSDQPALVGDSGALRREEQDGAGVAGRAERTKSNYSRSGGMSEDVPAAPATTTIAGHEEFYDFGAKYEMMDFVEALPPLDDAQVMAPAKGTGTVPTGEAEERTLISFESPLQEMAPEGDGVERKKGNEQIISGDPEQQQDSPDQRHQVAEQMQNVLHGGNILLAMCSSLREGSPAVAVPTTTGTTKEQAYTANQEGLEYKSLEPQGSSVDGTEGTATQEPTTVAQSTDESEPSPIVTLESTDNGKRRRKYRKEPSSAAELTQPPTPPATTGEGGNREAEEGDEYEDDEEEEEDEEDEEEEEGEGATVARAEAEDEELQPLISSNKTSSSSLSGTTFGAQGKPEADCASSMTTAAATNRTRQQQQQQQQQQETCDDGEEDATAGPFSGGGSGGATEMLDTNSGSLVNARTSSPAQQSTALPSNIEAADTTPATSSTASKVGSGTSQQQQRAPLAPGGSGHGGFGSGNGNSSGGNGNGKKKSKKKRK</sequence>
<reference evidence="4 5" key="1">
    <citation type="journal article" date="2017" name="G3 (Bethesda)">
        <title>The Physical Genome Mapping of Anopheles albimanus Corrected Scaffold Misassemblies and Identified Interarm Rearrangements in Genus Anopheles.</title>
        <authorList>
            <person name="Artemov G.N."/>
            <person name="Peery A.N."/>
            <person name="Jiang X."/>
            <person name="Tu Z."/>
            <person name="Stegniy V.N."/>
            <person name="Sharakhova M.V."/>
            <person name="Sharakhov I.V."/>
        </authorList>
    </citation>
    <scope>NUCLEOTIDE SEQUENCE [LARGE SCALE GENOMIC DNA]</scope>
    <source>
        <strain evidence="4 5">ALBI9_A</strain>
    </source>
</reference>
<evidence type="ECO:0000259" key="2">
    <source>
        <dbReference type="Pfam" id="PF12490"/>
    </source>
</evidence>
<feature type="compositionally biased region" description="Polar residues" evidence="1">
    <location>
        <begin position="1738"/>
        <end position="1761"/>
    </location>
</feature>
<feature type="compositionally biased region" description="Acidic residues" evidence="1">
    <location>
        <begin position="1813"/>
        <end position="1837"/>
    </location>
</feature>
<feature type="compositionally biased region" description="Polar residues" evidence="1">
    <location>
        <begin position="1931"/>
        <end position="1954"/>
    </location>
</feature>
<feature type="compositionally biased region" description="Low complexity" evidence="1">
    <location>
        <begin position="341"/>
        <end position="352"/>
    </location>
</feature>
<dbReference type="SUPFAM" id="SSF50978">
    <property type="entry name" value="WD40 repeat-like"/>
    <property type="match status" value="1"/>
</dbReference>
<feature type="region of interest" description="Disordered" evidence="1">
    <location>
        <begin position="1531"/>
        <end position="1580"/>
    </location>
</feature>
<feature type="domain" description="BCAS3 WD40" evidence="3">
    <location>
        <begin position="454"/>
        <end position="649"/>
    </location>
</feature>
<feature type="compositionally biased region" description="Low complexity" evidence="1">
    <location>
        <begin position="1856"/>
        <end position="1869"/>
    </location>
</feature>
<dbReference type="PANTHER" id="PTHR13268">
    <property type="entry name" value="BREAST CARCINOMA AMPLIFIED SEQUENCE 3"/>
    <property type="match status" value="1"/>
</dbReference>
<dbReference type="Proteomes" id="UP000069272">
    <property type="component" value="Chromosome X"/>
</dbReference>
<reference evidence="4" key="2">
    <citation type="submission" date="2022-08" db="UniProtKB">
        <authorList>
            <consortium name="EnsemblMetazoa"/>
        </authorList>
    </citation>
    <scope>IDENTIFICATION</scope>
    <source>
        <strain evidence="4">STECLA/ALBI9_A</strain>
    </source>
</reference>
<feature type="compositionally biased region" description="Gly residues" evidence="1">
    <location>
        <begin position="595"/>
        <end position="613"/>
    </location>
</feature>
<feature type="compositionally biased region" description="Gly residues" evidence="1">
    <location>
        <begin position="1989"/>
        <end position="2009"/>
    </location>
</feature>
<organism evidence="4 5">
    <name type="scientific">Anopheles albimanus</name>
    <name type="common">New world malaria mosquito</name>
    <dbReference type="NCBI Taxonomy" id="7167"/>
    <lineage>
        <taxon>Eukaryota</taxon>
        <taxon>Metazoa</taxon>
        <taxon>Ecdysozoa</taxon>
        <taxon>Arthropoda</taxon>
        <taxon>Hexapoda</taxon>
        <taxon>Insecta</taxon>
        <taxon>Pterygota</taxon>
        <taxon>Neoptera</taxon>
        <taxon>Endopterygota</taxon>
        <taxon>Diptera</taxon>
        <taxon>Nematocera</taxon>
        <taxon>Culicoidea</taxon>
        <taxon>Culicidae</taxon>
        <taxon>Anophelinae</taxon>
        <taxon>Anopheles</taxon>
    </lineage>
</organism>
<feature type="region of interest" description="Disordered" evidence="1">
    <location>
        <begin position="1101"/>
        <end position="1127"/>
    </location>
</feature>
<feature type="compositionally biased region" description="Basic residues" evidence="1">
    <location>
        <begin position="383"/>
        <end position="392"/>
    </location>
</feature>
<feature type="region of interest" description="Disordered" evidence="1">
    <location>
        <begin position="1729"/>
        <end position="2019"/>
    </location>
</feature>
<feature type="compositionally biased region" description="Basic and acidic residues" evidence="1">
    <location>
        <begin position="1445"/>
        <end position="1457"/>
    </location>
</feature>
<keyword evidence="5" id="KW-1185">Reference proteome</keyword>
<evidence type="ECO:0000259" key="3">
    <source>
        <dbReference type="Pfam" id="PF21034"/>
    </source>
</evidence>
<evidence type="ECO:0000313" key="5">
    <source>
        <dbReference type="Proteomes" id="UP000069272"/>
    </source>
</evidence>
<feature type="region of interest" description="Disordered" evidence="1">
    <location>
        <begin position="1421"/>
        <end position="1497"/>
    </location>
</feature>
<feature type="region of interest" description="Disordered" evidence="1">
    <location>
        <begin position="332"/>
        <end position="400"/>
    </location>
</feature>
<feature type="compositionally biased region" description="Low complexity" evidence="1">
    <location>
        <begin position="1101"/>
        <end position="1115"/>
    </location>
</feature>
<feature type="compositionally biased region" description="Gly residues" evidence="1">
    <location>
        <begin position="353"/>
        <end position="382"/>
    </location>
</feature>
<feature type="region of interest" description="Disordered" evidence="1">
    <location>
        <begin position="847"/>
        <end position="880"/>
    </location>
</feature>
<feature type="compositionally biased region" description="Polar residues" evidence="1">
    <location>
        <begin position="1972"/>
        <end position="1983"/>
    </location>
</feature>
<dbReference type="InterPro" id="IPR045142">
    <property type="entry name" value="BCAS3-like"/>
</dbReference>
<dbReference type="EnsemblMetazoa" id="AALB006911-RA">
    <property type="protein sequence ID" value="AALB006911-PA"/>
    <property type="gene ID" value="AALB006911"/>
</dbReference>
<dbReference type="InterPro" id="IPR022175">
    <property type="entry name" value="BCAS3_dom"/>
</dbReference>
<feature type="compositionally biased region" description="Basic residues" evidence="1">
    <location>
        <begin position="2010"/>
        <end position="2019"/>
    </location>
</feature>
<dbReference type="PANTHER" id="PTHR13268:SF0">
    <property type="entry name" value="BCAS3 MICROTUBULE ASSOCIATED CELL MIGRATION FACTOR"/>
    <property type="match status" value="1"/>
</dbReference>
<feature type="region of interest" description="Disordered" evidence="1">
    <location>
        <begin position="1293"/>
        <end position="1401"/>
    </location>
</feature>
<dbReference type="InterPro" id="IPR048382">
    <property type="entry name" value="BCAS3_WD40"/>
</dbReference>
<dbReference type="GO" id="GO:0006914">
    <property type="term" value="P:autophagy"/>
    <property type="evidence" value="ECO:0007669"/>
    <property type="project" value="InterPro"/>
</dbReference>
<feature type="compositionally biased region" description="Basic residues" evidence="1">
    <location>
        <begin position="683"/>
        <end position="692"/>
    </location>
</feature>
<feature type="compositionally biased region" description="Gly residues" evidence="1">
    <location>
        <begin position="655"/>
        <end position="681"/>
    </location>
</feature>
<accession>A0A182FK65</accession>
<dbReference type="GO" id="GO:0005737">
    <property type="term" value="C:cytoplasm"/>
    <property type="evidence" value="ECO:0007669"/>
    <property type="project" value="TreeGrafter"/>
</dbReference>
<feature type="compositionally biased region" description="Polar residues" evidence="1">
    <location>
        <begin position="1"/>
        <end position="12"/>
    </location>
</feature>
<feature type="compositionally biased region" description="Basic and acidic residues" evidence="1">
    <location>
        <begin position="1352"/>
        <end position="1368"/>
    </location>
</feature>
<dbReference type="GO" id="GO:0042594">
    <property type="term" value="P:response to starvation"/>
    <property type="evidence" value="ECO:0007669"/>
    <property type="project" value="TreeGrafter"/>
</dbReference>
<dbReference type="VEuPathDB" id="VectorBase:AALB20_027376"/>
<protein>
    <submittedName>
        <fullName evidence="4">BCAS3 domain-containing protein</fullName>
    </submittedName>
</protein>
<dbReference type="STRING" id="7167.A0A182FK65"/>
<dbReference type="Pfam" id="PF21034">
    <property type="entry name" value="BCAS3_WD40"/>
    <property type="match status" value="2"/>
</dbReference>
<feature type="compositionally biased region" description="Basic residues" evidence="1">
    <location>
        <begin position="1030"/>
        <end position="1043"/>
    </location>
</feature>
<name>A0A182FK65_ANOAL</name>
<feature type="compositionally biased region" description="Basic residues" evidence="1">
    <location>
        <begin position="855"/>
        <end position="869"/>
    </location>
</feature>